<name>A0ACB5UHP2_9FIRM</name>
<protein>
    <submittedName>
        <fullName evidence="1">Uncharacterized protein</fullName>
    </submittedName>
</protein>
<reference evidence="1" key="1">
    <citation type="submission" date="2023-09" db="EMBL/GenBank/DDBJ databases">
        <title>Vallitalea sediminicola and Vallitalea maricola sp. nov., anaerobic bacteria isolated from marine sediment.</title>
        <authorList>
            <person name="Hirano S."/>
            <person name="Maeda A."/>
            <person name="Terahara T."/>
            <person name="Mori K."/>
            <person name="Hamada M."/>
            <person name="Matsumoto R."/>
            <person name="Kobayashi T."/>
        </authorList>
    </citation>
    <scope>NUCLEOTIDE SEQUENCE</scope>
    <source>
        <strain evidence="1">AN17-2</strain>
    </source>
</reference>
<dbReference type="EMBL" id="BTPU01000026">
    <property type="protein sequence ID" value="GMQ62471.1"/>
    <property type="molecule type" value="Genomic_DNA"/>
</dbReference>
<organism evidence="1 2">
    <name type="scientific">Vallitalea maricola</name>
    <dbReference type="NCBI Taxonomy" id="3074433"/>
    <lineage>
        <taxon>Bacteria</taxon>
        <taxon>Bacillati</taxon>
        <taxon>Bacillota</taxon>
        <taxon>Clostridia</taxon>
        <taxon>Lachnospirales</taxon>
        <taxon>Vallitaleaceae</taxon>
        <taxon>Vallitalea</taxon>
    </lineage>
</organism>
<evidence type="ECO:0000313" key="1">
    <source>
        <dbReference type="EMBL" id="GMQ62471.1"/>
    </source>
</evidence>
<gene>
    <name evidence="1" type="ORF">AN2V17_17030</name>
</gene>
<sequence length="45" mass="5403">MAKLDTVYHYCSVDTFFSIIQNKTIRLSDLNKTNDYMEKRWVSNL</sequence>
<accession>A0ACB5UHP2</accession>
<dbReference type="Proteomes" id="UP001374599">
    <property type="component" value="Unassembled WGS sequence"/>
</dbReference>
<proteinExistence type="predicted"/>
<comment type="caution">
    <text evidence="1">The sequence shown here is derived from an EMBL/GenBank/DDBJ whole genome shotgun (WGS) entry which is preliminary data.</text>
</comment>
<evidence type="ECO:0000313" key="2">
    <source>
        <dbReference type="Proteomes" id="UP001374599"/>
    </source>
</evidence>
<keyword evidence="2" id="KW-1185">Reference proteome</keyword>